<evidence type="ECO:0000256" key="5">
    <source>
        <dbReference type="ARBA" id="ARBA00022984"/>
    </source>
</evidence>
<dbReference type="PRINTS" id="PR01806">
    <property type="entry name" value="VIRFACTRMVIN"/>
</dbReference>
<feature type="transmembrane region" description="Helical" evidence="8">
    <location>
        <begin position="504"/>
        <end position="524"/>
    </location>
</feature>
<accession>A0ABY2FF02</accession>
<comment type="subcellular location">
    <subcellularLocation>
        <location evidence="1">Cell membrane</location>
        <topology evidence="1">Multi-pass membrane protein</topology>
    </subcellularLocation>
</comment>
<feature type="transmembrane region" description="Helical" evidence="8">
    <location>
        <begin position="131"/>
        <end position="157"/>
    </location>
</feature>
<evidence type="ECO:0000313" key="9">
    <source>
        <dbReference type="EMBL" id="TDW89640.1"/>
    </source>
</evidence>
<feature type="transmembrane region" description="Helical" evidence="8">
    <location>
        <begin position="336"/>
        <end position="360"/>
    </location>
</feature>
<dbReference type="EMBL" id="SODU01000002">
    <property type="protein sequence ID" value="TDW89640.1"/>
    <property type="molecule type" value="Genomic_DNA"/>
</dbReference>
<evidence type="ECO:0000313" key="10">
    <source>
        <dbReference type="Proteomes" id="UP000295060"/>
    </source>
</evidence>
<gene>
    <name evidence="9" type="ORF">EV137_3436</name>
</gene>
<feature type="transmembrane region" description="Helical" evidence="8">
    <location>
        <begin position="52"/>
        <end position="71"/>
    </location>
</feature>
<feature type="transmembrane region" description="Helical" evidence="8">
    <location>
        <begin position="246"/>
        <end position="271"/>
    </location>
</feature>
<evidence type="ECO:0000256" key="4">
    <source>
        <dbReference type="ARBA" id="ARBA00022960"/>
    </source>
</evidence>
<keyword evidence="3 8" id="KW-0812">Transmembrane</keyword>
<protein>
    <submittedName>
        <fullName evidence="9">Peptidoglycan lipid II flippase</fullName>
    </submittedName>
</protein>
<evidence type="ECO:0000256" key="7">
    <source>
        <dbReference type="ARBA" id="ARBA00023136"/>
    </source>
</evidence>
<dbReference type="Proteomes" id="UP000295060">
    <property type="component" value="Unassembled WGS sequence"/>
</dbReference>
<feature type="transmembrane region" description="Helical" evidence="8">
    <location>
        <begin position="473"/>
        <end position="498"/>
    </location>
</feature>
<dbReference type="RefSeq" id="WP_134129961.1">
    <property type="nucleotide sequence ID" value="NZ_SODU01000002.1"/>
</dbReference>
<evidence type="ECO:0000256" key="1">
    <source>
        <dbReference type="ARBA" id="ARBA00004651"/>
    </source>
</evidence>
<comment type="caution">
    <text evidence="9">The sequence shown here is derived from an EMBL/GenBank/DDBJ whole genome shotgun (WGS) entry which is preliminary data.</text>
</comment>
<name>A0ABY2FF02_9ACTN</name>
<dbReference type="InterPro" id="IPR051050">
    <property type="entry name" value="Lipid_II_flippase_MurJ/MviN"/>
</dbReference>
<keyword evidence="2" id="KW-1003">Cell membrane</keyword>
<keyword evidence="10" id="KW-1185">Reference proteome</keyword>
<sequence>MADRTLRSAAVMAAGTVLSRLLGFIRIALLAAAIGTALRGDIFTAANTIPNSLYILLAGGVFNTVLVPQLVRAIKNHDDGGQDFTNRILTFGFVVLAIVTVACVLLAPAIAELYLPKELHDPSRVTEKANMIMFVRLCLPQIFFYGAFVLVGQVLNARRRFGPMMWAPIANNIVACASIVVFLLIYRVGDNPPTYSHGEELLLGLGHTVGIAVQLLVLLPYLKASGHTYKPKFGLRGTGLGHTARLGIWTVLFVAVNQVTLVVVTQLAIAGSASSDPGAKAGLFAYSTAMLIILVPHGIVTVSLATAALPQMSALAADGDTAEVGRMSARSIRQTLAIVVPAAAAMIAFAYPIVTIIAGYGSGKNNLTLMSYTLMTLALGIVPFTVQYFQLRTFYAFEDTRTPFFLQCVIAATNIAAAVIGVRVLLDQAHLRFSGVVLGGAYALAYLVAVLISRPVLRRRVPRVPGAGIGLPLLAMVIAAVAGAGAGRVVLWLLSLAIDWSGPLGAVLQLAAAAAVMLPVYAAVSRVLRIHEVNDVVSMVTSKLPIRR</sequence>
<evidence type="ECO:0000256" key="6">
    <source>
        <dbReference type="ARBA" id="ARBA00022989"/>
    </source>
</evidence>
<keyword evidence="7 8" id="KW-0472">Membrane</keyword>
<dbReference type="PANTHER" id="PTHR47019:SF1">
    <property type="entry name" value="LIPID II FLIPPASE MURJ"/>
    <property type="match status" value="1"/>
</dbReference>
<keyword evidence="4" id="KW-0133">Cell shape</keyword>
<dbReference type="Pfam" id="PF03023">
    <property type="entry name" value="MurJ"/>
    <property type="match status" value="1"/>
</dbReference>
<reference evidence="9 10" key="1">
    <citation type="submission" date="2019-03" db="EMBL/GenBank/DDBJ databases">
        <title>Genomic Encyclopedia of Type Strains, Phase III (KMG-III): the genomes of soil and plant-associated and newly described type strains.</title>
        <authorList>
            <person name="Whitman W."/>
        </authorList>
    </citation>
    <scope>NUCLEOTIDE SEQUENCE [LARGE SCALE GENOMIC DNA]</scope>
    <source>
        <strain evidence="9 10">VKMAc-2574</strain>
    </source>
</reference>
<evidence type="ECO:0000256" key="2">
    <source>
        <dbReference type="ARBA" id="ARBA00022475"/>
    </source>
</evidence>
<dbReference type="PANTHER" id="PTHR47019">
    <property type="entry name" value="LIPID II FLIPPASE MURJ"/>
    <property type="match status" value="1"/>
</dbReference>
<feature type="transmembrane region" description="Helical" evidence="8">
    <location>
        <begin position="169"/>
        <end position="189"/>
    </location>
</feature>
<proteinExistence type="predicted"/>
<evidence type="ECO:0000256" key="3">
    <source>
        <dbReference type="ARBA" id="ARBA00022692"/>
    </source>
</evidence>
<dbReference type="CDD" id="cd13123">
    <property type="entry name" value="MATE_MurJ_like"/>
    <property type="match status" value="1"/>
</dbReference>
<evidence type="ECO:0000256" key="8">
    <source>
        <dbReference type="SAM" id="Phobius"/>
    </source>
</evidence>
<organism evidence="9 10">
    <name type="scientific">Kribbella pratensis</name>
    <dbReference type="NCBI Taxonomy" id="2512112"/>
    <lineage>
        <taxon>Bacteria</taxon>
        <taxon>Bacillati</taxon>
        <taxon>Actinomycetota</taxon>
        <taxon>Actinomycetes</taxon>
        <taxon>Propionibacteriales</taxon>
        <taxon>Kribbellaceae</taxon>
        <taxon>Kribbella</taxon>
    </lineage>
</organism>
<keyword evidence="5" id="KW-0573">Peptidoglycan synthesis</keyword>
<feature type="transmembrane region" description="Helical" evidence="8">
    <location>
        <begin position="201"/>
        <end position="222"/>
    </location>
</feature>
<keyword evidence="6 8" id="KW-1133">Transmembrane helix</keyword>
<feature type="transmembrane region" description="Helical" evidence="8">
    <location>
        <begin position="403"/>
        <end position="426"/>
    </location>
</feature>
<feature type="transmembrane region" description="Helical" evidence="8">
    <location>
        <begin position="283"/>
        <end position="305"/>
    </location>
</feature>
<feature type="transmembrane region" description="Helical" evidence="8">
    <location>
        <begin position="372"/>
        <end position="391"/>
    </location>
</feature>
<dbReference type="InterPro" id="IPR004268">
    <property type="entry name" value="MurJ"/>
</dbReference>
<feature type="transmembrane region" description="Helical" evidence="8">
    <location>
        <begin position="21"/>
        <end position="40"/>
    </location>
</feature>
<feature type="transmembrane region" description="Helical" evidence="8">
    <location>
        <begin position="91"/>
        <end position="111"/>
    </location>
</feature>
<dbReference type="NCBIfam" id="TIGR01695">
    <property type="entry name" value="murJ_mviN"/>
    <property type="match status" value="1"/>
</dbReference>
<feature type="transmembrane region" description="Helical" evidence="8">
    <location>
        <begin position="432"/>
        <end position="452"/>
    </location>
</feature>